<feature type="transmembrane region" description="Helical" evidence="1">
    <location>
        <begin position="329"/>
        <end position="345"/>
    </location>
</feature>
<feature type="transmembrane region" description="Helical" evidence="1">
    <location>
        <begin position="104"/>
        <end position="122"/>
    </location>
</feature>
<feature type="transmembrane region" description="Helical" evidence="1">
    <location>
        <begin position="160"/>
        <end position="179"/>
    </location>
</feature>
<feature type="transmembrane region" description="Helical" evidence="1">
    <location>
        <begin position="75"/>
        <end position="92"/>
    </location>
</feature>
<dbReference type="InterPro" id="IPR018677">
    <property type="entry name" value="DUF2157"/>
</dbReference>
<feature type="transmembrane region" description="Helical" evidence="1">
    <location>
        <begin position="280"/>
        <end position="298"/>
    </location>
</feature>
<gene>
    <name evidence="3" type="ORF">WI372_01645</name>
</gene>
<feature type="domain" description="DUF2157" evidence="2">
    <location>
        <begin position="13"/>
        <end position="131"/>
    </location>
</feature>
<proteinExistence type="predicted"/>
<keyword evidence="1" id="KW-1133">Transmembrane helix</keyword>
<protein>
    <submittedName>
        <fullName evidence="3">DUF2157 domain-containing protein</fullName>
    </submittedName>
</protein>
<organism evidence="3 4">
    <name type="scientific">Gaopeijia maritima</name>
    <dbReference type="NCBI Taxonomy" id="3119007"/>
    <lineage>
        <taxon>Bacteria</taxon>
        <taxon>Pseudomonadati</taxon>
        <taxon>Gemmatimonadota</taxon>
        <taxon>Longimicrobiia</taxon>
        <taxon>Gaopeijiales</taxon>
        <taxon>Gaopeijiaceae</taxon>
        <taxon>Gaopeijia</taxon>
    </lineage>
</organism>
<dbReference type="RefSeq" id="WP_405286253.1">
    <property type="nucleotide sequence ID" value="NZ_JBBHLI010000001.1"/>
</dbReference>
<feature type="transmembrane region" description="Helical" evidence="1">
    <location>
        <begin position="134"/>
        <end position="153"/>
    </location>
</feature>
<evidence type="ECO:0000313" key="4">
    <source>
        <dbReference type="Proteomes" id="UP001484239"/>
    </source>
</evidence>
<evidence type="ECO:0000259" key="2">
    <source>
        <dbReference type="Pfam" id="PF09925"/>
    </source>
</evidence>
<accession>A0ABU9E4M2</accession>
<evidence type="ECO:0000313" key="3">
    <source>
        <dbReference type="EMBL" id="MEK9499683.1"/>
    </source>
</evidence>
<feature type="transmembrane region" description="Helical" evidence="1">
    <location>
        <begin position="251"/>
        <end position="268"/>
    </location>
</feature>
<dbReference type="Proteomes" id="UP001484239">
    <property type="component" value="Unassembled WGS sequence"/>
</dbReference>
<feature type="transmembrane region" description="Helical" evidence="1">
    <location>
        <begin position="217"/>
        <end position="239"/>
    </location>
</feature>
<dbReference type="Pfam" id="PF09925">
    <property type="entry name" value="DUF2157"/>
    <property type="match status" value="1"/>
</dbReference>
<keyword evidence="1" id="KW-0812">Transmembrane</keyword>
<keyword evidence="1" id="KW-0472">Membrane</keyword>
<keyword evidence="4" id="KW-1185">Reference proteome</keyword>
<name>A0ABU9E4M2_9BACT</name>
<feature type="transmembrane region" description="Helical" evidence="1">
    <location>
        <begin position="304"/>
        <end position="322"/>
    </location>
</feature>
<sequence>MARRDRAVERALHRWTEKGLVSEALGAELREEARAEHDATTLKAGQLFVALAGAVALFLAGAIFVSETWPLLSEAARTGILAAFAGVTWIGGRRVARRDGWRRIGEVLQVAALSLGAFALGYSEQAWESGSTGARIAGAIGLAVPIVLGPAVWRGSVGLVAAHTALALVYAALFLDRAFSLDSETILWILDGLLLAALALLWLRLRERWDRGADHELAAFVTGSWAGLVLVLFTGGVALDWAEHTVWALDLWWLGIVALTLWGAARSADEARRDLIETHMALCVPLGTALFAFSAGEALDLPDLAWAGAGAAVAVAGLRWALAVRNIPTITASTASLVTVLWVYAFAQSNAAVAAIAMVATAAILFRVAARIRAGD</sequence>
<dbReference type="EMBL" id="JBBHLI010000001">
    <property type="protein sequence ID" value="MEK9499683.1"/>
    <property type="molecule type" value="Genomic_DNA"/>
</dbReference>
<feature type="transmembrane region" description="Helical" evidence="1">
    <location>
        <begin position="351"/>
        <end position="370"/>
    </location>
</feature>
<feature type="transmembrane region" description="Helical" evidence="1">
    <location>
        <begin position="47"/>
        <end position="69"/>
    </location>
</feature>
<comment type="caution">
    <text evidence="3">The sequence shown here is derived from an EMBL/GenBank/DDBJ whole genome shotgun (WGS) entry which is preliminary data.</text>
</comment>
<evidence type="ECO:0000256" key="1">
    <source>
        <dbReference type="SAM" id="Phobius"/>
    </source>
</evidence>
<feature type="transmembrane region" description="Helical" evidence="1">
    <location>
        <begin position="185"/>
        <end position="205"/>
    </location>
</feature>
<reference evidence="3 4" key="1">
    <citation type="submission" date="2024-02" db="EMBL/GenBank/DDBJ databases">
        <title>A novel Gemmatimonadota bacterium.</title>
        <authorList>
            <person name="Du Z.-J."/>
            <person name="Ye Y.-Q."/>
        </authorList>
    </citation>
    <scope>NUCLEOTIDE SEQUENCE [LARGE SCALE GENOMIC DNA]</scope>
    <source>
        <strain evidence="3 4">DH-20</strain>
    </source>
</reference>